<reference evidence="3 4" key="1">
    <citation type="submission" date="2011-08" db="EMBL/GenBank/DDBJ databases">
        <title>The Genome Sequence of Alistipes indistinctus YIT 12060.</title>
        <authorList>
            <consortium name="The Broad Institute Genome Sequencing Platform"/>
            <person name="Earl A."/>
            <person name="Ward D."/>
            <person name="Feldgarden M."/>
            <person name="Gevers D."/>
            <person name="Morotomi M."/>
            <person name="Young S.K."/>
            <person name="Zeng Q."/>
            <person name="Gargeya S."/>
            <person name="Fitzgerald M."/>
            <person name="Haas B."/>
            <person name="Abouelleil A."/>
            <person name="Alvarado L."/>
            <person name="Arachchi H.M."/>
            <person name="Berlin A."/>
            <person name="Brown A."/>
            <person name="Chapman S.B."/>
            <person name="Chen Z."/>
            <person name="Dunbar C."/>
            <person name="Freedman E."/>
            <person name="Gearin G."/>
            <person name="Gellesch M."/>
            <person name="Goldberg J."/>
            <person name="Griggs A."/>
            <person name="Gujja S."/>
            <person name="Heiman D."/>
            <person name="Howarth C."/>
            <person name="Larson L."/>
            <person name="Lui A."/>
            <person name="MacDonald P.J.P."/>
            <person name="Montmayeur A."/>
            <person name="Murphy C."/>
            <person name="Neiman D."/>
            <person name="Pearson M."/>
            <person name="Priest M."/>
            <person name="Roberts A."/>
            <person name="Saif S."/>
            <person name="Shea T."/>
            <person name="Shenoy N."/>
            <person name="Sisk P."/>
            <person name="Stolte C."/>
            <person name="Sykes S."/>
            <person name="Wortman J."/>
            <person name="Nusbaum C."/>
            <person name="Birren B."/>
        </authorList>
    </citation>
    <scope>NUCLEOTIDE SEQUENCE [LARGE SCALE GENOMIC DNA]</scope>
    <source>
        <strain evidence="3 4">YIT 12060</strain>
    </source>
</reference>
<protein>
    <recommendedName>
        <fullName evidence="2">DUF6562 domain-containing protein</fullName>
    </recommendedName>
</protein>
<feature type="domain" description="DUF6562" evidence="2">
    <location>
        <begin position="32"/>
        <end position="308"/>
    </location>
</feature>
<dbReference type="RefSeq" id="WP_009133187.1">
    <property type="nucleotide sequence ID" value="NZ_CP102250.1"/>
</dbReference>
<dbReference type="HOGENOM" id="CLU_343770_0_0_10"/>
<organism evidence="3 4">
    <name type="scientific">Alistipes indistinctus YIT 12060</name>
    <dbReference type="NCBI Taxonomy" id="742725"/>
    <lineage>
        <taxon>Bacteria</taxon>
        <taxon>Pseudomonadati</taxon>
        <taxon>Bacteroidota</taxon>
        <taxon>Bacteroidia</taxon>
        <taxon>Bacteroidales</taxon>
        <taxon>Rikenellaceae</taxon>
        <taxon>Alistipes</taxon>
    </lineage>
</organism>
<feature type="signal peptide" evidence="1">
    <location>
        <begin position="1"/>
        <end position="21"/>
    </location>
</feature>
<sequence>MKNLLLVLTGALLLLMGGCTKDPATGSGQGEVTVNLTASLPTAIQSYSTKASNQGGINNVTDKTLRYILEVYDESGNFIMRKTVFKAPGAFTDPASFSLTLLAQKYKFAFWADFVASEADADLYYSTLSATDHGLQAVALKTAPYAINDEARDAYTATLDADLSSSSLNRTVTLKRPFGKIRLLATDLAAAASQGYTPTQTSIAYTVELPTTFNALTGAAQASPTALPSATAAILDEDVTGGKVIALDYVFAGVKPTVSLTFSASGTGGTTERAIETIPVEANKLTTVKGALFTRGANLSVSVSDEFNEPGNEMELTEVNSIDEVATALSGGDQMLVVKDEVQESKSIDFSAASTPYQGTETVAVTLNAVASGAAVTFQATADAPKNLAITMPEGHSVTLNMPNTTVTLNGRHYSSVDAITATSTLIVPRDVTVENLTLRQGNVKIYGVVDNVTKVGGYADKLIRCVASQADLDRALADDKSGYDYLLIEQPVSGLDAKGATLAAPLEIAANAELSNLTIDAPAGNGITLAADNINVVLDGVTVRQNEADVNAARNCAILAAGYNNLTLLVKNSDLIVPKANQRGVNIHGAKDAASVCRVTLDNTHIGPQPRSGDPGNVAYTPEQNTAFKKMSDSRGIGIGAHAGNIIVRLQNKSVVEGVFYVFNATQHSDKFEVYVDDSRLDGRCAFNLWSDGGSVINVTNGSELIGRNPFPGPTEIFATIVVCEKDGNWAGAANHVITVKDSRIYSYNDPETDTNIQYAAQLRSPRKNVLNLRGTTAIYDQSATKRLPYAVQVQNWINEVNVEPSVVMYGNDQATIVSPAD</sequence>
<dbReference type="PROSITE" id="PS51257">
    <property type="entry name" value="PROKAR_LIPOPROTEIN"/>
    <property type="match status" value="1"/>
</dbReference>
<accession>G5H621</accession>
<dbReference type="InterPro" id="IPR046692">
    <property type="entry name" value="DUF6562"/>
</dbReference>
<evidence type="ECO:0000256" key="1">
    <source>
        <dbReference type="SAM" id="SignalP"/>
    </source>
</evidence>
<dbReference type="GeneID" id="92816803"/>
<keyword evidence="1" id="KW-0732">Signal</keyword>
<name>G5H621_9BACT</name>
<dbReference type="PATRIC" id="fig|742725.3.peg.426"/>
<dbReference type="OrthoDB" id="1003493at2"/>
<keyword evidence="4" id="KW-1185">Reference proteome</keyword>
<gene>
    <name evidence="3" type="ORF">HMPREF9450_00381</name>
</gene>
<proteinExistence type="predicted"/>
<dbReference type="AlphaFoldDB" id="G5H621"/>
<evidence type="ECO:0000313" key="3">
    <source>
        <dbReference type="EMBL" id="EHB93115.1"/>
    </source>
</evidence>
<dbReference type="Pfam" id="PF20200">
    <property type="entry name" value="DUF6562"/>
    <property type="match status" value="1"/>
</dbReference>
<comment type="caution">
    <text evidence="3">The sequence shown here is derived from an EMBL/GenBank/DDBJ whole genome shotgun (WGS) entry which is preliminary data.</text>
</comment>
<dbReference type="eggNOG" id="ENOG502ZAWV">
    <property type="taxonomic scope" value="Bacteria"/>
</dbReference>
<dbReference type="EMBL" id="ADLD01000004">
    <property type="protein sequence ID" value="EHB93115.1"/>
    <property type="molecule type" value="Genomic_DNA"/>
</dbReference>
<feature type="chain" id="PRO_5003477861" description="DUF6562 domain-containing protein" evidence="1">
    <location>
        <begin position="22"/>
        <end position="823"/>
    </location>
</feature>
<dbReference type="STRING" id="742725.HMPREF9450_00381"/>
<evidence type="ECO:0000313" key="4">
    <source>
        <dbReference type="Proteomes" id="UP000006008"/>
    </source>
</evidence>
<dbReference type="Proteomes" id="UP000006008">
    <property type="component" value="Unassembled WGS sequence"/>
</dbReference>
<evidence type="ECO:0000259" key="2">
    <source>
        <dbReference type="Pfam" id="PF20200"/>
    </source>
</evidence>